<protein>
    <recommendedName>
        <fullName evidence="3">biotin--[biotin carboxyl-carrier protein] ligase</fullName>
        <ecNumber evidence="3">6.3.4.15</ecNumber>
    </recommendedName>
</protein>
<dbReference type="EC" id="6.3.4.15" evidence="3"/>
<dbReference type="SUPFAM" id="SSF55681">
    <property type="entry name" value="Class II aaRS and biotin synthetases"/>
    <property type="match status" value="1"/>
</dbReference>
<sequence>MADSPYTDLDRPPLREAALRRALLGDLWTDVRVVARTGSTNADVAVSARDGAPEGLVLVAEQQDAGRGRLGRSWVSPARAGLAVSVLLRPTVPLARWNWLPLLAGVALAEAVGRVGVVDAVLKWPNDLLVRSATAPDLVGPGYGKCAGLLAEVVPGGAVVLGIGLNVHQRVDELPPPGELGALPPVSLALAGALCTDRDPLLRALLRAVADWYARWTEADGDPVASGVREAYLRDCVTVGADVRVSMPDGSIVAGRASDVDLDGRLVVLGAHGDRHAVAAGDVRHVR</sequence>
<dbReference type="InterPro" id="IPR004408">
    <property type="entry name" value="Biotin_CoA_COase_ligase"/>
</dbReference>
<dbReference type="InterPro" id="IPR004143">
    <property type="entry name" value="BPL_LPL_catalytic"/>
</dbReference>
<reference evidence="6" key="1">
    <citation type="journal article" date="2019" name="Int. J. Syst. Evol. Microbiol.">
        <title>The Global Catalogue of Microorganisms (GCM) 10K type strain sequencing project: providing services to taxonomists for standard genome sequencing and annotation.</title>
        <authorList>
            <consortium name="The Broad Institute Genomics Platform"/>
            <consortium name="The Broad Institute Genome Sequencing Center for Infectious Disease"/>
            <person name="Wu L."/>
            <person name="Ma J."/>
        </authorList>
    </citation>
    <scope>NUCLEOTIDE SEQUENCE [LARGE SCALE GENOMIC DNA]</scope>
    <source>
        <strain evidence="6">JCM 13249</strain>
    </source>
</reference>
<proteinExistence type="predicted"/>
<dbReference type="NCBIfam" id="TIGR00121">
    <property type="entry name" value="birA_ligase"/>
    <property type="match status" value="1"/>
</dbReference>
<dbReference type="Proteomes" id="UP001500655">
    <property type="component" value="Unassembled WGS sequence"/>
</dbReference>
<feature type="domain" description="BPL/LPL catalytic" evidence="4">
    <location>
        <begin position="29"/>
        <end position="217"/>
    </location>
</feature>
<dbReference type="EMBL" id="BAAALS010000001">
    <property type="protein sequence ID" value="GAA1734504.1"/>
    <property type="molecule type" value="Genomic_DNA"/>
</dbReference>
<dbReference type="PROSITE" id="PS51733">
    <property type="entry name" value="BPL_LPL_CATALYTIC"/>
    <property type="match status" value="1"/>
</dbReference>
<dbReference type="GO" id="GO:0016874">
    <property type="term" value="F:ligase activity"/>
    <property type="evidence" value="ECO:0007669"/>
    <property type="project" value="UniProtKB-KW"/>
</dbReference>
<evidence type="ECO:0000259" key="4">
    <source>
        <dbReference type="PROSITE" id="PS51733"/>
    </source>
</evidence>
<dbReference type="Gene3D" id="2.30.30.100">
    <property type="match status" value="1"/>
</dbReference>
<keyword evidence="6" id="KW-1185">Reference proteome</keyword>
<evidence type="ECO:0000256" key="1">
    <source>
        <dbReference type="ARBA" id="ARBA00022598"/>
    </source>
</evidence>
<keyword evidence="2" id="KW-0092">Biotin</keyword>
<dbReference type="Pfam" id="PF02237">
    <property type="entry name" value="BPL_C"/>
    <property type="match status" value="1"/>
</dbReference>
<dbReference type="Pfam" id="PF03099">
    <property type="entry name" value="BPL_LplA_LipB"/>
    <property type="match status" value="1"/>
</dbReference>
<evidence type="ECO:0000313" key="5">
    <source>
        <dbReference type="EMBL" id="GAA1734504.1"/>
    </source>
</evidence>
<organism evidence="5 6">
    <name type="scientific">Luedemannella helvata</name>
    <dbReference type="NCBI Taxonomy" id="349315"/>
    <lineage>
        <taxon>Bacteria</taxon>
        <taxon>Bacillati</taxon>
        <taxon>Actinomycetota</taxon>
        <taxon>Actinomycetes</taxon>
        <taxon>Micromonosporales</taxon>
        <taxon>Micromonosporaceae</taxon>
        <taxon>Luedemannella</taxon>
    </lineage>
</organism>
<accession>A0ABP4VSX8</accession>
<evidence type="ECO:0000313" key="6">
    <source>
        <dbReference type="Proteomes" id="UP001500655"/>
    </source>
</evidence>
<comment type="caution">
    <text evidence="5">The sequence shown here is derived from an EMBL/GenBank/DDBJ whole genome shotgun (WGS) entry which is preliminary data.</text>
</comment>
<dbReference type="Gene3D" id="3.30.930.10">
    <property type="entry name" value="Bira Bifunctional Protein, Domain 2"/>
    <property type="match status" value="1"/>
</dbReference>
<dbReference type="InterPro" id="IPR003142">
    <property type="entry name" value="BPL_C"/>
</dbReference>
<dbReference type="PANTHER" id="PTHR12835:SF5">
    <property type="entry name" value="BIOTIN--PROTEIN LIGASE"/>
    <property type="match status" value="1"/>
</dbReference>
<name>A0ABP4VSX8_9ACTN</name>
<dbReference type="InterPro" id="IPR045864">
    <property type="entry name" value="aa-tRNA-synth_II/BPL/LPL"/>
</dbReference>
<dbReference type="CDD" id="cd16442">
    <property type="entry name" value="BPL"/>
    <property type="match status" value="1"/>
</dbReference>
<keyword evidence="1 5" id="KW-0436">Ligase</keyword>
<evidence type="ECO:0000256" key="3">
    <source>
        <dbReference type="ARBA" id="ARBA00024227"/>
    </source>
</evidence>
<evidence type="ECO:0000256" key="2">
    <source>
        <dbReference type="ARBA" id="ARBA00023267"/>
    </source>
</evidence>
<gene>
    <name evidence="5" type="ORF">GCM10009681_00850</name>
</gene>
<dbReference type="RefSeq" id="WP_344075468.1">
    <property type="nucleotide sequence ID" value="NZ_BAAALS010000001.1"/>
</dbReference>
<dbReference type="PANTHER" id="PTHR12835">
    <property type="entry name" value="BIOTIN PROTEIN LIGASE"/>
    <property type="match status" value="1"/>
</dbReference>